<name>A0ABY6BH21_9GAMM</name>
<sequence length="65" mass="6877">MPTALVTVTIHCPYCGGTYGTTIDMTVGDQSYIEDCGVCCQPITLTVSVDLDGELESVTARNDSD</sequence>
<dbReference type="InterPro" id="IPR025990">
    <property type="entry name" value="zinc_ribbon_bacterial"/>
</dbReference>
<dbReference type="RefSeq" id="WP_261694870.1">
    <property type="nucleotide sequence ID" value="NZ_CP104694.1"/>
</dbReference>
<evidence type="ECO:0000313" key="1">
    <source>
        <dbReference type="EMBL" id="UXI67901.1"/>
    </source>
</evidence>
<evidence type="ECO:0000313" key="2">
    <source>
        <dbReference type="Proteomes" id="UP001064632"/>
    </source>
</evidence>
<dbReference type="Pfam" id="PF14255">
    <property type="entry name" value="Zn_ribbon_21"/>
    <property type="match status" value="1"/>
</dbReference>
<dbReference type="PIRSF" id="PIRSF037225">
    <property type="entry name" value="UCP037225"/>
    <property type="match status" value="1"/>
</dbReference>
<proteinExistence type="predicted"/>
<dbReference type="InterPro" id="IPR017143">
    <property type="entry name" value="UCP037225"/>
</dbReference>
<dbReference type="Proteomes" id="UP001064632">
    <property type="component" value="Chromosome"/>
</dbReference>
<reference evidence="1" key="1">
    <citation type="submission" date="2022-09" db="EMBL/GenBank/DDBJ databases">
        <title>Tahibacter sp. nov., isolated from a fresh water.</title>
        <authorList>
            <person name="Baek J.H."/>
            <person name="Lee J.K."/>
            <person name="Kim J.M."/>
            <person name="Jeon C.O."/>
        </authorList>
    </citation>
    <scope>NUCLEOTIDE SEQUENCE</scope>
    <source>
        <strain evidence="1">W38</strain>
    </source>
</reference>
<dbReference type="EMBL" id="CP104694">
    <property type="protein sequence ID" value="UXI67901.1"/>
    <property type="molecule type" value="Genomic_DNA"/>
</dbReference>
<protein>
    <submittedName>
        <fullName evidence="1">CPXCG motif-containing cysteine-rich protein</fullName>
    </submittedName>
</protein>
<keyword evidence="2" id="KW-1185">Reference proteome</keyword>
<organism evidence="1 2">
    <name type="scientific">Tahibacter amnicola</name>
    <dbReference type="NCBI Taxonomy" id="2976241"/>
    <lineage>
        <taxon>Bacteria</taxon>
        <taxon>Pseudomonadati</taxon>
        <taxon>Pseudomonadota</taxon>
        <taxon>Gammaproteobacteria</taxon>
        <taxon>Lysobacterales</taxon>
        <taxon>Rhodanobacteraceae</taxon>
        <taxon>Tahibacter</taxon>
    </lineage>
</organism>
<gene>
    <name evidence="1" type="ORF">N4264_24755</name>
</gene>
<accession>A0ABY6BH21</accession>